<proteinExistence type="inferred from homology"/>
<evidence type="ECO:0000313" key="11">
    <source>
        <dbReference type="Proteomes" id="UP001597118"/>
    </source>
</evidence>
<dbReference type="InterPro" id="IPR022398">
    <property type="entry name" value="Peptidase_S8_His-AS"/>
</dbReference>
<keyword evidence="3 5" id="KW-0378">Hydrolase</keyword>
<gene>
    <name evidence="10" type="ORF">ACFSAH_09010</name>
</gene>
<evidence type="ECO:0000256" key="4">
    <source>
        <dbReference type="ARBA" id="ARBA00022825"/>
    </source>
</evidence>
<feature type="chain" id="PRO_5046754627" evidence="8">
    <location>
        <begin position="29"/>
        <end position="524"/>
    </location>
</feature>
<feature type="domain" description="Peptidase S8/S53" evidence="9">
    <location>
        <begin position="63"/>
        <end position="482"/>
    </location>
</feature>
<feature type="active site" description="Charge relay system" evidence="5">
    <location>
        <position position="449"/>
    </location>
</feature>
<evidence type="ECO:0000256" key="1">
    <source>
        <dbReference type="ARBA" id="ARBA00011073"/>
    </source>
</evidence>
<keyword evidence="11" id="KW-1185">Reference proteome</keyword>
<evidence type="ECO:0000256" key="3">
    <source>
        <dbReference type="ARBA" id="ARBA00022801"/>
    </source>
</evidence>
<feature type="signal peptide" evidence="8">
    <location>
        <begin position="1"/>
        <end position="28"/>
    </location>
</feature>
<evidence type="ECO:0000259" key="9">
    <source>
        <dbReference type="Pfam" id="PF00082"/>
    </source>
</evidence>
<keyword evidence="7" id="KW-0175">Coiled coil</keyword>
<feature type="active site" description="Charge relay system" evidence="5">
    <location>
        <position position="70"/>
    </location>
</feature>
<comment type="similarity">
    <text evidence="1 5 6">Belongs to the peptidase S8 family.</text>
</comment>
<dbReference type="EMBL" id="JBHUDG010000013">
    <property type="protein sequence ID" value="MFD1630015.1"/>
    <property type="molecule type" value="Genomic_DNA"/>
</dbReference>
<evidence type="ECO:0000256" key="5">
    <source>
        <dbReference type="PROSITE-ProRule" id="PRU01240"/>
    </source>
</evidence>
<dbReference type="Pfam" id="PF00082">
    <property type="entry name" value="Peptidase_S8"/>
    <property type="match status" value="1"/>
</dbReference>
<reference evidence="11" key="1">
    <citation type="journal article" date="2019" name="Int. J. Syst. Evol. Microbiol.">
        <title>The Global Catalogue of Microorganisms (GCM) 10K type strain sequencing project: providing services to taxonomists for standard genome sequencing and annotation.</title>
        <authorList>
            <consortium name="The Broad Institute Genomics Platform"/>
            <consortium name="The Broad Institute Genome Sequencing Center for Infectious Disease"/>
            <person name="Wu L."/>
            <person name="Ma J."/>
        </authorList>
    </citation>
    <scope>NUCLEOTIDE SEQUENCE [LARGE SCALE GENOMIC DNA]</scope>
    <source>
        <strain evidence="11">CCUG 53762</strain>
    </source>
</reference>
<dbReference type="CDD" id="cd07483">
    <property type="entry name" value="Peptidases_S8_Subtilisin_Novo-like"/>
    <property type="match status" value="1"/>
</dbReference>
<dbReference type="InterPro" id="IPR023827">
    <property type="entry name" value="Peptidase_S8_Asp-AS"/>
</dbReference>
<keyword evidence="4 5" id="KW-0720">Serine protease</keyword>
<protein>
    <submittedName>
        <fullName evidence="10">S8 family peptidase</fullName>
        <ecNumber evidence="10">3.4.-.-</ecNumber>
    </submittedName>
</protein>
<dbReference type="PROSITE" id="PS51892">
    <property type="entry name" value="SUBTILASE"/>
    <property type="match status" value="1"/>
</dbReference>
<dbReference type="InterPro" id="IPR051048">
    <property type="entry name" value="Peptidase_S8/S53_subtilisin"/>
</dbReference>
<evidence type="ECO:0000313" key="10">
    <source>
        <dbReference type="EMBL" id="MFD1630015.1"/>
    </source>
</evidence>
<sequence length="524" mass="57878">MVKIQNKLLKASVVLALLCFVVMSATYAQPLNWQHLDLHKDGVFGISTDKAYKELLKGKTATKIKVAVLDSGIDTQHEDLSAIIWRNPIEQPNGIDDDHNGYIDDLNGWNFLGDIDQENIELTRLVRKYEQFFSGPDSARRVTKSKEDFREYQKLKANLEEKQKEAIKELAGISHVKNLVDSLVTVTGKNNPKSRDFKALKGQNDGEDYFISVIAEELKTQSLKQVYDKLFNKTIDYYLEEIGYRLNPGYNTRKILGDDENNPHEKHYGNNNVIGPDALHGTHVAGIIGAVRDNKKGIDGIADQVEIIPVRCVPNGDERDKDVANAIRYATDMGAKVINMSFGKSFSPDKKVVDEAVRYALSKDVLLVHAAGNENLDLEKETAYPSKKFLNGELASAWIEVGASTYKADSTLKASFSNYGQTIVDVFAPGESIYSTVPGSAYQIESGTSMAAPVVSGLAALIRSYYPKLTAPQVKDIILKSVIPFEKEVLVEVGGEEQKVPFSSLSISGGVVNAYNALLLAESY</sequence>
<organism evidence="10 11">
    <name type="scientific">Pseudopedobacter beijingensis</name>
    <dbReference type="NCBI Taxonomy" id="1207056"/>
    <lineage>
        <taxon>Bacteria</taxon>
        <taxon>Pseudomonadati</taxon>
        <taxon>Bacteroidota</taxon>
        <taxon>Sphingobacteriia</taxon>
        <taxon>Sphingobacteriales</taxon>
        <taxon>Sphingobacteriaceae</taxon>
        <taxon>Pseudopedobacter</taxon>
    </lineage>
</organism>
<dbReference type="PANTHER" id="PTHR43399:SF4">
    <property type="entry name" value="CELL WALL-ASSOCIATED PROTEASE"/>
    <property type="match status" value="1"/>
</dbReference>
<keyword evidence="8" id="KW-0732">Signal</keyword>
<dbReference type="PROSITE" id="PS00137">
    <property type="entry name" value="SUBTILASE_HIS"/>
    <property type="match status" value="1"/>
</dbReference>
<comment type="caution">
    <text evidence="10">The sequence shown here is derived from an EMBL/GenBank/DDBJ whole genome shotgun (WGS) entry which is preliminary data.</text>
</comment>
<dbReference type="EC" id="3.4.-.-" evidence="10"/>
<dbReference type="InterPro" id="IPR000209">
    <property type="entry name" value="Peptidase_S8/S53_dom"/>
</dbReference>
<keyword evidence="2 5" id="KW-0645">Protease</keyword>
<evidence type="ECO:0000256" key="6">
    <source>
        <dbReference type="RuleBase" id="RU003355"/>
    </source>
</evidence>
<feature type="active site" description="Charge relay system" evidence="5">
    <location>
        <position position="280"/>
    </location>
</feature>
<evidence type="ECO:0000256" key="7">
    <source>
        <dbReference type="SAM" id="Coils"/>
    </source>
</evidence>
<dbReference type="GO" id="GO:0016787">
    <property type="term" value="F:hydrolase activity"/>
    <property type="evidence" value="ECO:0007669"/>
    <property type="project" value="UniProtKB-KW"/>
</dbReference>
<dbReference type="Gene3D" id="3.40.50.200">
    <property type="entry name" value="Peptidase S8/S53 domain"/>
    <property type="match status" value="2"/>
</dbReference>
<dbReference type="PRINTS" id="PR00723">
    <property type="entry name" value="SUBTILISIN"/>
</dbReference>
<dbReference type="SUPFAM" id="SSF52743">
    <property type="entry name" value="Subtilisin-like"/>
    <property type="match status" value="1"/>
</dbReference>
<dbReference type="RefSeq" id="WP_379662391.1">
    <property type="nucleotide sequence ID" value="NZ_JBHUDG010000013.1"/>
</dbReference>
<dbReference type="Proteomes" id="UP001597118">
    <property type="component" value="Unassembled WGS sequence"/>
</dbReference>
<dbReference type="InterPro" id="IPR023828">
    <property type="entry name" value="Peptidase_S8_Ser-AS"/>
</dbReference>
<feature type="coiled-coil region" evidence="7">
    <location>
        <begin position="142"/>
        <end position="169"/>
    </location>
</feature>
<name>A0ABW4IB78_9SPHI</name>
<dbReference type="PANTHER" id="PTHR43399">
    <property type="entry name" value="SUBTILISIN-RELATED"/>
    <property type="match status" value="1"/>
</dbReference>
<evidence type="ECO:0000256" key="2">
    <source>
        <dbReference type="ARBA" id="ARBA00022670"/>
    </source>
</evidence>
<dbReference type="PROSITE" id="PS00136">
    <property type="entry name" value="SUBTILASE_ASP"/>
    <property type="match status" value="1"/>
</dbReference>
<dbReference type="PROSITE" id="PS00138">
    <property type="entry name" value="SUBTILASE_SER"/>
    <property type="match status" value="1"/>
</dbReference>
<dbReference type="InterPro" id="IPR036852">
    <property type="entry name" value="Peptidase_S8/S53_dom_sf"/>
</dbReference>
<dbReference type="InterPro" id="IPR015500">
    <property type="entry name" value="Peptidase_S8_subtilisin-rel"/>
</dbReference>
<accession>A0ABW4IB78</accession>
<dbReference type="InterPro" id="IPR034080">
    <property type="entry name" value="Protease_P7-like_dom"/>
</dbReference>
<evidence type="ECO:0000256" key="8">
    <source>
        <dbReference type="SAM" id="SignalP"/>
    </source>
</evidence>